<reference evidence="1 2" key="1">
    <citation type="journal article" date="2014" name="Int. J. Syst. Evol. Microbiol.">
        <title>Complete genome sequence of Corynebacterium casei LMG S-19264T (=DSM 44701T), isolated from a smear-ripened cheese.</title>
        <authorList>
            <consortium name="US DOE Joint Genome Institute (JGI-PGF)"/>
            <person name="Walter F."/>
            <person name="Albersmeier A."/>
            <person name="Kalinowski J."/>
            <person name="Ruckert C."/>
        </authorList>
    </citation>
    <scope>NUCLEOTIDE SEQUENCE [LARGE SCALE GENOMIC DNA]</scope>
    <source>
        <strain evidence="1 2">CGMCC 1.16330</strain>
    </source>
</reference>
<dbReference type="Gene3D" id="3.90.226.10">
    <property type="entry name" value="2-enoyl-CoA Hydratase, Chain A, domain 1"/>
    <property type="match status" value="1"/>
</dbReference>
<dbReference type="GO" id="GO:0003824">
    <property type="term" value="F:catalytic activity"/>
    <property type="evidence" value="ECO:0007669"/>
    <property type="project" value="UniProtKB-ARBA"/>
</dbReference>
<name>A0A8J2ZAD6_9PROT</name>
<proteinExistence type="predicted"/>
<accession>A0A8J2ZAD6</accession>
<gene>
    <name evidence="1" type="primary">rpfF</name>
    <name evidence="1" type="ORF">GCM10010964_16810</name>
</gene>
<dbReference type="NCBIfam" id="NF006452">
    <property type="entry name" value="PRK08788.1"/>
    <property type="match status" value="1"/>
</dbReference>
<dbReference type="Gene3D" id="6.20.390.30">
    <property type="match status" value="1"/>
</dbReference>
<keyword evidence="2" id="KW-1185">Reference proteome</keyword>
<dbReference type="CDD" id="cd06558">
    <property type="entry name" value="crotonase-like"/>
    <property type="match status" value="1"/>
</dbReference>
<dbReference type="Proteomes" id="UP000597507">
    <property type="component" value="Unassembled WGS sequence"/>
</dbReference>
<dbReference type="InterPro" id="IPR001753">
    <property type="entry name" value="Enoyl-CoA_hydra/iso"/>
</dbReference>
<dbReference type="AlphaFoldDB" id="A0A8J2ZAD6"/>
<organism evidence="1 2">
    <name type="scientific">Caldovatus sediminis</name>
    <dbReference type="NCBI Taxonomy" id="2041189"/>
    <lineage>
        <taxon>Bacteria</taxon>
        <taxon>Pseudomonadati</taxon>
        <taxon>Pseudomonadota</taxon>
        <taxon>Alphaproteobacteria</taxon>
        <taxon>Acetobacterales</taxon>
        <taxon>Roseomonadaceae</taxon>
        <taxon>Caldovatus</taxon>
    </lineage>
</organism>
<dbReference type="PANTHER" id="PTHR11941:SF54">
    <property type="entry name" value="ENOYL-COA HYDRATASE, MITOCHONDRIAL"/>
    <property type="match status" value="1"/>
</dbReference>
<dbReference type="InterPro" id="IPR029045">
    <property type="entry name" value="ClpP/crotonase-like_dom_sf"/>
</dbReference>
<comment type="caution">
    <text evidence="1">The sequence shown here is derived from an EMBL/GenBank/DDBJ whole genome shotgun (WGS) entry which is preliminary data.</text>
</comment>
<dbReference type="Pfam" id="PF00378">
    <property type="entry name" value="ECH_1"/>
    <property type="match status" value="1"/>
</dbReference>
<evidence type="ECO:0000313" key="2">
    <source>
        <dbReference type="Proteomes" id="UP000597507"/>
    </source>
</evidence>
<dbReference type="PANTHER" id="PTHR11941">
    <property type="entry name" value="ENOYL-COA HYDRATASE-RELATED"/>
    <property type="match status" value="1"/>
</dbReference>
<dbReference type="EMBL" id="BMKS01000004">
    <property type="protein sequence ID" value="GGG29577.1"/>
    <property type="molecule type" value="Genomic_DNA"/>
</dbReference>
<sequence>MTYLHKPTILTSEPARTSSGAEVGPRLGVPGAGSFAPAHLEVAALRYDNLEVALDTEHRCFWAWQRPTGRPSYTMALMQDISAMQSDIQRLFAARAQGGERPFDWFVMGSRVPGIFNLGGDLGLFGELIRKGDLAALRHYGHVAVEAIHRNHVAFDVPVVTMALVQGDALGGGFECALSYDLIVAEKSAKLGLPEILFNMFPGMGAVSFLARRLDRARAEKMILSGRVYTAEELHEMGVVDILAEDGMGEAAVEEYIERNTRKHNALYFAQKARRRVNPITIEELRDIVDLWAEAAINLGESDLRKMARLTAAQDRRMNGLTPAAPALAAE</sequence>
<evidence type="ECO:0000313" key="1">
    <source>
        <dbReference type="EMBL" id="GGG29577.1"/>
    </source>
</evidence>
<protein>
    <submittedName>
        <fullName evidence="1">Enoyl-CoA hydratase</fullName>
    </submittedName>
</protein>
<dbReference type="RefSeq" id="WP_188899567.1">
    <property type="nucleotide sequence ID" value="NZ_BMKS01000004.1"/>
</dbReference>
<dbReference type="SUPFAM" id="SSF52096">
    <property type="entry name" value="ClpP/crotonase"/>
    <property type="match status" value="1"/>
</dbReference>
<dbReference type="GO" id="GO:0006635">
    <property type="term" value="P:fatty acid beta-oxidation"/>
    <property type="evidence" value="ECO:0007669"/>
    <property type="project" value="TreeGrafter"/>
</dbReference>